<dbReference type="Pfam" id="PF00644">
    <property type="entry name" value="PARP"/>
    <property type="match status" value="1"/>
</dbReference>
<dbReference type="RefSeq" id="XP_017953092.1">
    <property type="nucleotide sequence ID" value="XM_018097603.2"/>
</dbReference>
<gene>
    <name evidence="10 12 13 14 15" type="primary">LOC100491162</name>
</gene>
<dbReference type="Bgee" id="ENSXETG00000004526">
    <property type="expression patterns" value="Expressed in skeletal muscle tissue and 8 other cell types or tissues"/>
</dbReference>
<reference evidence="10" key="1">
    <citation type="journal article" date="2010" name="Science">
        <title>The genome of the Western clawed frog Xenopus tropicalis.</title>
        <authorList>
            <person name="Hellsten U."/>
            <person name="Harland R.M."/>
            <person name="Gilchrist M.J."/>
            <person name="Hendrix D."/>
            <person name="Jurka J."/>
            <person name="Kapitonov V."/>
            <person name="Ovcharenko I."/>
            <person name="Putnam N.H."/>
            <person name="Shu S."/>
            <person name="Taher L."/>
            <person name="Blitz I.L."/>
            <person name="Blumberg B."/>
            <person name="Dichmann D.S."/>
            <person name="Dubchak I."/>
            <person name="Amaya E."/>
            <person name="Detter J.C."/>
            <person name="Fletcher R."/>
            <person name="Gerhard D.S."/>
            <person name="Goodstein D."/>
            <person name="Graves T."/>
            <person name="Grigoriev I.V."/>
            <person name="Grimwood J."/>
            <person name="Kawashima T."/>
            <person name="Lindquist E."/>
            <person name="Lucas S.M."/>
            <person name="Mead P.E."/>
            <person name="Mitros T."/>
            <person name="Ogino H."/>
            <person name="Ohta Y."/>
            <person name="Poliakov A.V."/>
            <person name="Pollet N."/>
            <person name="Robert J."/>
            <person name="Salamov A."/>
            <person name="Sater A.K."/>
            <person name="Schmutz J."/>
            <person name="Terry A."/>
            <person name="Vize P.D."/>
            <person name="Warren W.C."/>
            <person name="Wells D."/>
            <person name="Wills A."/>
            <person name="Wilson R.K."/>
            <person name="Zimmerman L.B."/>
            <person name="Zorn A.M."/>
            <person name="Grainger R."/>
            <person name="Grammer T."/>
            <person name="Khokha M.K."/>
            <person name="Richardson P.M."/>
            <person name="Rokhsar D.S."/>
        </authorList>
    </citation>
    <scope>NUCLEOTIDE SEQUENCE [LARGE SCALE GENOMIC DNA]</scope>
    <source>
        <strain evidence="10">Nigerian</strain>
    </source>
</reference>
<dbReference type="AlphaFoldDB" id="A0A6I8RHE7"/>
<feature type="domain" description="Macro" evidence="9">
    <location>
        <begin position="1"/>
        <end position="172"/>
    </location>
</feature>
<dbReference type="SUPFAM" id="SSF56399">
    <property type="entry name" value="ADP-ribosylation"/>
    <property type="match status" value="1"/>
</dbReference>
<dbReference type="Ensembl" id="ENSXETT00000102358">
    <property type="protein sequence ID" value="ENSXETP00000084852"/>
    <property type="gene ID" value="ENSXETG00000004526"/>
</dbReference>
<evidence type="ECO:0000313" key="14">
    <source>
        <dbReference type="RefSeq" id="XP_017953094.1"/>
    </source>
</evidence>
<dbReference type="PANTHER" id="PTHR14453">
    <property type="entry name" value="PARP/ZINC FINGER CCCH TYPE DOMAIN CONTAINING PROTEIN"/>
    <property type="match status" value="1"/>
</dbReference>
<keyword evidence="5" id="KW-0539">Nucleus</keyword>
<dbReference type="RefSeq" id="XP_017953093.1">
    <property type="nucleotide sequence ID" value="XM_018097604.2"/>
</dbReference>
<keyword evidence="4 7" id="KW-0520">NAD</keyword>
<dbReference type="KEGG" id="xtr:100491162"/>
<protein>
    <recommendedName>
        <fullName evidence="7">Poly [ADP-ribose] polymerase</fullName>
        <shortName evidence="7">PARP</shortName>
        <ecNumber evidence="7">2.4.2.-</ecNumber>
    </recommendedName>
</protein>
<evidence type="ECO:0000256" key="3">
    <source>
        <dbReference type="ARBA" id="ARBA00022679"/>
    </source>
</evidence>
<dbReference type="FunFam" id="3.90.228.10:FF:000008">
    <property type="entry name" value="Poly [ADP-ribose] polymerase"/>
    <property type="match status" value="1"/>
</dbReference>
<evidence type="ECO:0000313" key="10">
    <source>
        <dbReference type="Ensembl" id="ENSXETP00000084852"/>
    </source>
</evidence>
<dbReference type="Proteomes" id="UP000008143">
    <property type="component" value="Chromosome 9"/>
</dbReference>
<dbReference type="SMART" id="SM00506">
    <property type="entry name" value="A1pp"/>
    <property type="match status" value="2"/>
</dbReference>
<evidence type="ECO:0000313" key="13">
    <source>
        <dbReference type="RefSeq" id="XP_017953093.1"/>
    </source>
</evidence>
<evidence type="ECO:0000256" key="6">
    <source>
        <dbReference type="ARBA" id="ARBA00024347"/>
    </source>
</evidence>
<keyword evidence="2 7" id="KW-0328">Glycosyltransferase</keyword>
<organism evidence="10">
    <name type="scientific">Xenopus tropicalis</name>
    <name type="common">Western clawed frog</name>
    <name type="synonym">Silurana tropicalis</name>
    <dbReference type="NCBI Taxonomy" id="8364"/>
    <lineage>
        <taxon>Eukaryota</taxon>
        <taxon>Metazoa</taxon>
        <taxon>Chordata</taxon>
        <taxon>Craniata</taxon>
        <taxon>Vertebrata</taxon>
        <taxon>Euteleostomi</taxon>
        <taxon>Amphibia</taxon>
        <taxon>Batrachia</taxon>
        <taxon>Anura</taxon>
        <taxon>Pipoidea</taxon>
        <taxon>Pipidae</taxon>
        <taxon>Xenopodinae</taxon>
        <taxon>Xenopus</taxon>
        <taxon>Silurana</taxon>
    </lineage>
</organism>
<dbReference type="Pfam" id="PF01661">
    <property type="entry name" value="Macro"/>
    <property type="match status" value="2"/>
</dbReference>
<evidence type="ECO:0000313" key="12">
    <source>
        <dbReference type="RefSeq" id="XP_017953092.1"/>
    </source>
</evidence>
<comment type="subcellular location">
    <subcellularLocation>
        <location evidence="1">Nucleus</location>
    </subcellularLocation>
</comment>
<feature type="domain" description="PARP catalytic" evidence="8">
    <location>
        <begin position="366"/>
        <end position="562"/>
    </location>
</feature>
<dbReference type="Gene3D" id="3.40.220.10">
    <property type="entry name" value="Leucine Aminopeptidase, subunit E, domain 1"/>
    <property type="match status" value="2"/>
</dbReference>
<accession>A0A6I8RHE7</accession>
<sequence length="562" mass="62121">MNELVIGQSFVMLKKGDITAECTDAIVNINNDSLVQNFGVSKEILSAAGDLVKEECYLLGQQPHGDVVETGAGNLQCRKLIHVIGASDWYSIIAGVKKVLEKCDQLHLISVAFPALGTGAGGLSAKRSMEAILTATEEYLSGSKTSSISEIHIVAFTQNVYQEYLNVFDSRTLTLQKLSLHAPIFGNTVEIIRGDITSLNVDCIVNLNNETLDRIKGVSGPILSAAGDNVKNECRILGGIRRGKMILTSGGNLRCKKILHLIGPESSADIASSLDKILWKCEKHSLKTVALPAIGTGEAGIDLNDSVQEMLQGLNQHFQNVVNSRIEKIYIIAFTEEIYRAFQIRSSDFLDINMNLGFNVVKATNNPPTWTAMGTDEYLIVELQRDSTEFRTIENNFLKSAHPLCSQVIKIERVQNVTLWRMFDIQKKSVQKCYPNQQNQKHLYHGSTEGTVTKISIFGFNRSFCGRNATCYGKGTYFAKNASYSCDNKYALPDANGHKHIILAAVITGKWCLGRSDYLEPPPTLENPNQLYNCVVDNVFNPSIFVTFSDYGAYPEYLITCQ</sequence>
<dbReference type="InterPro" id="IPR043472">
    <property type="entry name" value="Macro_dom-like"/>
</dbReference>
<evidence type="ECO:0000256" key="7">
    <source>
        <dbReference type="RuleBase" id="RU362114"/>
    </source>
</evidence>
<dbReference type="GO" id="GO:0003714">
    <property type="term" value="F:transcription corepressor activity"/>
    <property type="evidence" value="ECO:0000318"/>
    <property type="project" value="GO_Central"/>
</dbReference>
<dbReference type="OMA" id="ECHNFGA"/>
<dbReference type="GO" id="GO:0005737">
    <property type="term" value="C:cytoplasm"/>
    <property type="evidence" value="ECO:0000318"/>
    <property type="project" value="GO_Central"/>
</dbReference>
<evidence type="ECO:0000259" key="9">
    <source>
        <dbReference type="PROSITE" id="PS51154"/>
    </source>
</evidence>
<keyword evidence="3 7" id="KW-0808">Transferase</keyword>
<evidence type="ECO:0000313" key="11">
    <source>
        <dbReference type="Proteomes" id="UP000008143"/>
    </source>
</evidence>
<reference evidence="12 13" key="3">
    <citation type="submission" date="2025-04" db="UniProtKB">
        <authorList>
            <consortium name="RefSeq"/>
        </authorList>
    </citation>
    <scope>IDENTIFICATION</scope>
    <source>
        <strain evidence="12 13">Nigerian</strain>
        <tissue evidence="12 13">Liver and blood</tissue>
    </source>
</reference>
<feature type="domain" description="Macro" evidence="9">
    <location>
        <begin position="176"/>
        <end position="350"/>
    </location>
</feature>
<dbReference type="GeneID" id="100491162"/>
<dbReference type="GO" id="GO:0003950">
    <property type="term" value="F:NAD+ poly-ADP-ribosyltransferase activity"/>
    <property type="evidence" value="ECO:0000318"/>
    <property type="project" value="GO_Central"/>
</dbReference>
<dbReference type="CDD" id="cd01439">
    <property type="entry name" value="TCCD_inducible_PARP_like"/>
    <property type="match status" value="1"/>
</dbReference>
<evidence type="ECO:0000256" key="1">
    <source>
        <dbReference type="ARBA" id="ARBA00004123"/>
    </source>
</evidence>
<proteinExistence type="inferred from homology"/>
<dbReference type="SUPFAM" id="SSF52949">
    <property type="entry name" value="Macro domain-like"/>
    <property type="match status" value="2"/>
</dbReference>
<dbReference type="RefSeq" id="XP_017953094.1">
    <property type="nucleotide sequence ID" value="XM_018097605.2"/>
</dbReference>
<dbReference type="AGR" id="Xenbase:XB-GENE-29080555"/>
<reference evidence="10" key="2">
    <citation type="submission" date="2020-05" db="UniProtKB">
        <authorList>
            <consortium name="Ensembl"/>
        </authorList>
    </citation>
    <scope>IDENTIFICATION</scope>
</reference>
<dbReference type="EC" id="2.4.2.-" evidence="7"/>
<evidence type="ECO:0000256" key="4">
    <source>
        <dbReference type="ARBA" id="ARBA00023027"/>
    </source>
</evidence>
<dbReference type="InterPro" id="IPR002589">
    <property type="entry name" value="Macro_dom"/>
</dbReference>
<dbReference type="Xenbase" id="XB-GENE-29080555">
    <property type="gene designation" value="LOC100491162"/>
</dbReference>
<name>A0A6I8RHE7_XENTR</name>
<dbReference type="PROSITE" id="PS51154">
    <property type="entry name" value="MACRO"/>
    <property type="match status" value="2"/>
</dbReference>
<evidence type="ECO:0000259" key="8">
    <source>
        <dbReference type="PROSITE" id="PS51059"/>
    </source>
</evidence>
<dbReference type="PANTHER" id="PTHR14453:SF109">
    <property type="entry name" value="POLY [ADP-RIBOSE] POLYMERASE"/>
    <property type="match status" value="1"/>
</dbReference>
<dbReference type="GO" id="GO:0005634">
    <property type="term" value="C:nucleus"/>
    <property type="evidence" value="ECO:0000318"/>
    <property type="project" value="GO_Central"/>
</dbReference>
<evidence type="ECO:0000256" key="2">
    <source>
        <dbReference type="ARBA" id="ARBA00022676"/>
    </source>
</evidence>
<dbReference type="PROSITE" id="PS51059">
    <property type="entry name" value="PARP_CATALYTIC"/>
    <property type="match status" value="1"/>
</dbReference>
<dbReference type="GO" id="GO:0010629">
    <property type="term" value="P:negative regulation of gene expression"/>
    <property type="evidence" value="ECO:0000318"/>
    <property type="project" value="GO_Central"/>
</dbReference>
<dbReference type="InterPro" id="IPR012317">
    <property type="entry name" value="Poly(ADP-ribose)pol_cat_dom"/>
</dbReference>
<comment type="similarity">
    <text evidence="6">Belongs to the ARTD/PARP family.</text>
</comment>
<dbReference type="OrthoDB" id="6133115at2759"/>
<evidence type="ECO:0000256" key="5">
    <source>
        <dbReference type="ARBA" id="ARBA00023242"/>
    </source>
</evidence>
<dbReference type="Gene3D" id="3.90.228.10">
    <property type="match status" value="1"/>
</dbReference>
<dbReference type="GeneTree" id="ENSGT00940000154311"/>
<keyword evidence="11" id="KW-1185">Reference proteome</keyword>
<dbReference type="InterPro" id="IPR052056">
    <property type="entry name" value="Mono-ARTD/PARP"/>
</dbReference>
<evidence type="ECO:0000313" key="15">
    <source>
        <dbReference type="Xenbase" id="XB-GENE-29080555"/>
    </source>
</evidence>